<evidence type="ECO:0000313" key="2">
    <source>
        <dbReference type="Proteomes" id="UP000485058"/>
    </source>
</evidence>
<feature type="non-terminal residue" evidence="1">
    <location>
        <position position="77"/>
    </location>
</feature>
<sequence>MSGHKLCAGRFPSRAAAVACIRDWLQKEKVIETAETDEPLQVAEASDPGLAQQRQGNPLDIRSNLLLCRDAVPTWCR</sequence>
<dbReference type="AlphaFoldDB" id="A0A699Z929"/>
<reference evidence="1 2" key="1">
    <citation type="submission" date="2020-02" db="EMBL/GenBank/DDBJ databases">
        <title>Draft genome sequence of Haematococcus lacustris strain NIES-144.</title>
        <authorList>
            <person name="Morimoto D."/>
            <person name="Nakagawa S."/>
            <person name="Yoshida T."/>
            <person name="Sawayama S."/>
        </authorList>
    </citation>
    <scope>NUCLEOTIDE SEQUENCE [LARGE SCALE GENOMIC DNA]</scope>
    <source>
        <strain evidence="1 2">NIES-144</strain>
    </source>
</reference>
<protein>
    <submittedName>
        <fullName evidence="1">Uncharacterized protein</fullName>
    </submittedName>
</protein>
<proteinExistence type="predicted"/>
<dbReference type="EMBL" id="BLLF01001246">
    <property type="protein sequence ID" value="GFH18095.1"/>
    <property type="molecule type" value="Genomic_DNA"/>
</dbReference>
<comment type="caution">
    <text evidence="1">The sequence shown here is derived from an EMBL/GenBank/DDBJ whole genome shotgun (WGS) entry which is preliminary data.</text>
</comment>
<gene>
    <name evidence="1" type="ORF">HaLaN_14838</name>
</gene>
<keyword evidence="2" id="KW-1185">Reference proteome</keyword>
<organism evidence="1 2">
    <name type="scientific">Haematococcus lacustris</name>
    <name type="common">Green alga</name>
    <name type="synonym">Haematococcus pluvialis</name>
    <dbReference type="NCBI Taxonomy" id="44745"/>
    <lineage>
        <taxon>Eukaryota</taxon>
        <taxon>Viridiplantae</taxon>
        <taxon>Chlorophyta</taxon>
        <taxon>core chlorophytes</taxon>
        <taxon>Chlorophyceae</taxon>
        <taxon>CS clade</taxon>
        <taxon>Chlamydomonadales</taxon>
        <taxon>Haematococcaceae</taxon>
        <taxon>Haematococcus</taxon>
    </lineage>
</organism>
<name>A0A699Z929_HAELA</name>
<dbReference type="Proteomes" id="UP000485058">
    <property type="component" value="Unassembled WGS sequence"/>
</dbReference>
<accession>A0A699Z929</accession>
<evidence type="ECO:0000313" key="1">
    <source>
        <dbReference type="EMBL" id="GFH18095.1"/>
    </source>
</evidence>